<keyword evidence="2" id="KW-1185">Reference proteome</keyword>
<proteinExistence type="predicted"/>
<accession>A0A6A7ALZ4</accession>
<reference evidence="1" key="1">
    <citation type="journal article" date="2020" name="Stud. Mycol.">
        <title>101 Dothideomycetes genomes: a test case for predicting lifestyles and emergence of pathogens.</title>
        <authorList>
            <person name="Haridas S."/>
            <person name="Albert R."/>
            <person name="Binder M."/>
            <person name="Bloem J."/>
            <person name="Labutti K."/>
            <person name="Salamov A."/>
            <person name="Andreopoulos B."/>
            <person name="Baker S."/>
            <person name="Barry K."/>
            <person name="Bills G."/>
            <person name="Bluhm B."/>
            <person name="Cannon C."/>
            <person name="Castanera R."/>
            <person name="Culley D."/>
            <person name="Daum C."/>
            <person name="Ezra D."/>
            <person name="Gonzalez J."/>
            <person name="Henrissat B."/>
            <person name="Kuo A."/>
            <person name="Liang C."/>
            <person name="Lipzen A."/>
            <person name="Lutzoni F."/>
            <person name="Magnuson J."/>
            <person name="Mondo S."/>
            <person name="Nolan M."/>
            <person name="Ohm R."/>
            <person name="Pangilinan J."/>
            <person name="Park H.-J."/>
            <person name="Ramirez L."/>
            <person name="Alfaro M."/>
            <person name="Sun H."/>
            <person name="Tritt A."/>
            <person name="Yoshinaga Y."/>
            <person name="Zwiers L.-H."/>
            <person name="Turgeon B."/>
            <person name="Goodwin S."/>
            <person name="Spatafora J."/>
            <person name="Crous P."/>
            <person name="Grigoriev I."/>
        </authorList>
    </citation>
    <scope>NUCLEOTIDE SEQUENCE</scope>
    <source>
        <strain evidence="1">CBS 113818</strain>
    </source>
</reference>
<dbReference type="EMBL" id="MU006216">
    <property type="protein sequence ID" value="KAF2833565.1"/>
    <property type="molecule type" value="Genomic_DNA"/>
</dbReference>
<evidence type="ECO:0000313" key="1">
    <source>
        <dbReference type="EMBL" id="KAF2833565.1"/>
    </source>
</evidence>
<protein>
    <submittedName>
        <fullName evidence="1">Uncharacterized protein</fullName>
    </submittedName>
</protein>
<name>A0A6A7ALZ4_9PLEO</name>
<dbReference type="OrthoDB" id="3801226at2759"/>
<dbReference type="Proteomes" id="UP000799424">
    <property type="component" value="Unassembled WGS sequence"/>
</dbReference>
<sequence>MEGPDPTEEQMRAVQDWCDCSWKAGEARDNATARSQQIVDALAALLCLPIATTFYTRNLPREVCDLVYAHLVYSPTGIRIGFRKPPNYSSWDDPEDHLFNTYIYGDSKDVQPKYFAMNPKFVGLAMAKEVTEAYYSQNRFHFTDRVQLRETLAGDPFNTGVMATDHIHQITLQIQPPSWLEKDRLVVRIELQTQCSETPTLEDERGMYNILEMLRQPVYDLMHAGSGVCVTQWNSLGQLSDDYREQSLVLRDRNGSTRGWVQRRHRNWLDAVLLLHAFPGSLSATSQNYHQPDSNPDIMSYLRYEDSVKWEAMRKQYEARQEGRKERLDRKKLEYLEHKKQVKSAMLRLRTYASETDPGMTWSFNEAIEAYSIYQCVRQATAFYEYDLPR</sequence>
<organism evidence="1 2">
    <name type="scientific">Ophiobolus disseminans</name>
    <dbReference type="NCBI Taxonomy" id="1469910"/>
    <lineage>
        <taxon>Eukaryota</taxon>
        <taxon>Fungi</taxon>
        <taxon>Dikarya</taxon>
        <taxon>Ascomycota</taxon>
        <taxon>Pezizomycotina</taxon>
        <taxon>Dothideomycetes</taxon>
        <taxon>Pleosporomycetidae</taxon>
        <taxon>Pleosporales</taxon>
        <taxon>Pleosporineae</taxon>
        <taxon>Phaeosphaeriaceae</taxon>
        <taxon>Ophiobolus</taxon>
    </lineage>
</organism>
<gene>
    <name evidence="1" type="ORF">CC86DRAFT_415422</name>
</gene>
<evidence type="ECO:0000313" key="2">
    <source>
        <dbReference type="Proteomes" id="UP000799424"/>
    </source>
</evidence>
<dbReference type="AlphaFoldDB" id="A0A6A7ALZ4"/>